<evidence type="ECO:0000313" key="4">
    <source>
        <dbReference type="Proteomes" id="UP000250369"/>
    </source>
</evidence>
<keyword evidence="1" id="KW-0732">Signal</keyword>
<feature type="domain" description="Copper amine oxidase-like N-terminal" evidence="2">
    <location>
        <begin position="44"/>
        <end position="121"/>
    </location>
</feature>
<feature type="chain" id="PRO_5039411826" description="Copper amine oxidase-like N-terminal domain-containing protein" evidence="1">
    <location>
        <begin position="26"/>
        <end position="207"/>
    </location>
</feature>
<dbReference type="EMBL" id="QMFB01000034">
    <property type="protein sequence ID" value="RAV12169.1"/>
    <property type="molecule type" value="Genomic_DNA"/>
</dbReference>
<dbReference type="OrthoDB" id="2665755at2"/>
<protein>
    <recommendedName>
        <fullName evidence="2">Copper amine oxidase-like N-terminal domain-containing protein</fullName>
    </recommendedName>
</protein>
<evidence type="ECO:0000313" key="3">
    <source>
        <dbReference type="EMBL" id="RAV12169.1"/>
    </source>
</evidence>
<dbReference type="InterPro" id="IPR012854">
    <property type="entry name" value="Cu_amine_oxidase-like_N"/>
</dbReference>
<proteinExistence type="predicted"/>
<dbReference type="RefSeq" id="WP_113035718.1">
    <property type="nucleotide sequence ID" value="NZ_QMFB01000034.1"/>
</dbReference>
<evidence type="ECO:0000256" key="1">
    <source>
        <dbReference type="SAM" id="SignalP"/>
    </source>
</evidence>
<dbReference type="AlphaFoldDB" id="A0A329LWG3"/>
<organism evidence="3 4">
    <name type="scientific">Paenibacillus contaminans</name>
    <dbReference type="NCBI Taxonomy" id="450362"/>
    <lineage>
        <taxon>Bacteria</taxon>
        <taxon>Bacillati</taxon>
        <taxon>Bacillota</taxon>
        <taxon>Bacilli</taxon>
        <taxon>Bacillales</taxon>
        <taxon>Paenibacillaceae</taxon>
        <taxon>Paenibacillus</taxon>
    </lineage>
</organism>
<reference evidence="3 4" key="1">
    <citation type="journal article" date="2009" name="Int. J. Syst. Evol. Microbiol.">
        <title>Paenibacillus contaminans sp. nov., isolated from a contaminated laboratory plate.</title>
        <authorList>
            <person name="Chou J.H."/>
            <person name="Lee J.H."/>
            <person name="Lin M.C."/>
            <person name="Chang P.S."/>
            <person name="Arun A.B."/>
            <person name="Young C.C."/>
            <person name="Chen W.M."/>
        </authorList>
    </citation>
    <scope>NUCLEOTIDE SEQUENCE [LARGE SCALE GENOMIC DNA]</scope>
    <source>
        <strain evidence="3 4">CKOBP-6</strain>
    </source>
</reference>
<evidence type="ECO:0000259" key="2">
    <source>
        <dbReference type="Pfam" id="PF07833"/>
    </source>
</evidence>
<dbReference type="InterPro" id="IPR036582">
    <property type="entry name" value="Mao_N_sf"/>
</dbReference>
<dbReference type="Proteomes" id="UP000250369">
    <property type="component" value="Unassembled WGS sequence"/>
</dbReference>
<gene>
    <name evidence="3" type="ORF">DQG23_35195</name>
</gene>
<dbReference type="Pfam" id="PF07833">
    <property type="entry name" value="Cu_amine_oxidN1"/>
    <property type="match status" value="1"/>
</dbReference>
<comment type="caution">
    <text evidence="3">The sequence shown here is derived from an EMBL/GenBank/DDBJ whole genome shotgun (WGS) entry which is preliminary data.</text>
</comment>
<feature type="signal peptide" evidence="1">
    <location>
        <begin position="1"/>
        <end position="25"/>
    </location>
</feature>
<name>A0A329LWG3_9BACL</name>
<sequence length="207" mass="23227">MKKFKHYTLGLLSGAILATGISVFADDGIEKIEAYLRPGLPITLDGKEFKLESPPVMYDGSTYLKLRDVAAITGLGVNWNEGTETVELQSAGKLVKDDQIKNDSGNLLTVQDMTMYMNNKTFYDKSKNHVRMEVTDEFYNSYRKLDSYDDKFIVAIKQRSQGISNHDQEMGKGVGDNATFSFSYKGRTVLEFQDLGIDNGTQDVDME</sequence>
<dbReference type="SUPFAM" id="SSF55383">
    <property type="entry name" value="Copper amine oxidase, domain N"/>
    <property type="match status" value="1"/>
</dbReference>
<keyword evidence="4" id="KW-1185">Reference proteome</keyword>
<accession>A0A329LWG3</accession>